<organism evidence="7 8">
    <name type="scientific">Cellulomonas flavigena (strain ATCC 482 / DSM 20109 / BCRC 11376 / JCM 18109 / NBRC 3775 / NCIMB 8073 / NRS 134)</name>
    <dbReference type="NCBI Taxonomy" id="446466"/>
    <lineage>
        <taxon>Bacteria</taxon>
        <taxon>Bacillati</taxon>
        <taxon>Actinomycetota</taxon>
        <taxon>Actinomycetes</taxon>
        <taxon>Micrococcales</taxon>
        <taxon>Cellulomonadaceae</taxon>
        <taxon>Cellulomonas</taxon>
    </lineage>
</organism>
<reference evidence="7 8" key="1">
    <citation type="journal article" date="2010" name="Stand. Genomic Sci.">
        <title>Complete genome sequence of Cellulomonas flavigena type strain (134).</title>
        <authorList>
            <person name="Abt B."/>
            <person name="Foster B."/>
            <person name="Lapidus A."/>
            <person name="Clum A."/>
            <person name="Sun H."/>
            <person name="Pukall R."/>
            <person name="Lucas S."/>
            <person name="Glavina Del Rio T."/>
            <person name="Nolan M."/>
            <person name="Tice H."/>
            <person name="Cheng J.F."/>
            <person name="Pitluck S."/>
            <person name="Liolios K."/>
            <person name="Ivanova N."/>
            <person name="Mavromatis K."/>
            <person name="Ovchinnikova G."/>
            <person name="Pati A."/>
            <person name="Goodwin L."/>
            <person name="Chen A."/>
            <person name="Palaniappan K."/>
            <person name="Land M."/>
            <person name="Hauser L."/>
            <person name="Chang Y.J."/>
            <person name="Jeffries C.D."/>
            <person name="Rohde M."/>
            <person name="Goker M."/>
            <person name="Woyke T."/>
            <person name="Bristow J."/>
            <person name="Eisen J.A."/>
            <person name="Markowitz V."/>
            <person name="Hugenholtz P."/>
            <person name="Kyrpides N.C."/>
            <person name="Klenk H.P."/>
        </authorList>
    </citation>
    <scope>NUCLEOTIDE SEQUENCE [LARGE SCALE GENOMIC DNA]</scope>
    <source>
        <strain evidence="8">ATCC 482 / DSM 20109 / BCRC 11376 / JCM 18109 / NBRC 3775 / NCIMB 8073 / NRS 134</strain>
    </source>
</reference>
<dbReference type="Proteomes" id="UP000000849">
    <property type="component" value="Chromosome"/>
</dbReference>
<evidence type="ECO:0000256" key="3">
    <source>
        <dbReference type="ARBA" id="ARBA00022603"/>
    </source>
</evidence>
<name>D5UC47_CELFN</name>
<dbReference type="Gene3D" id="3.40.50.150">
    <property type="entry name" value="Vaccinia Virus protein VP39"/>
    <property type="match status" value="1"/>
</dbReference>
<keyword evidence="8" id="KW-1185">Reference proteome</keyword>
<dbReference type="STRING" id="446466.Cfla_3327"/>
<dbReference type="EMBL" id="CP001964">
    <property type="protein sequence ID" value="ADG76206.1"/>
    <property type="molecule type" value="Genomic_DNA"/>
</dbReference>
<keyword evidence="3 6" id="KW-0489">Methyltransferase</keyword>
<sequence>MTTATRPTTGVSRTAVIIAQARATEDARPDRLFADPLAAHLVDAVGWIQVADAGRMNQEYFALRTRFFDDHLQAAAAAGCTQVVLLAAGLDTRAFRLTWPDGTQLFEVDLPALVAFKEAVLRARRATPACDRVVLPVDLRDDWRSALVDAGFDPEQPTAWLVEGLLMYLDTGANDTLLAELGELSAPGSSLGFEHANQAYVDLPQMQEVWRRLERFNATWSSTLDDPVAWAARHGWDAQVTTADELAERHGRPVPPLTDPALVGDARMWLVEATRSDR</sequence>
<dbReference type="InterPro" id="IPR007213">
    <property type="entry name" value="Ppm1/Ppm2/Tcmp"/>
</dbReference>
<evidence type="ECO:0000256" key="1">
    <source>
        <dbReference type="ARBA" id="ARBA00003907"/>
    </source>
</evidence>
<evidence type="ECO:0000313" key="7">
    <source>
        <dbReference type="EMBL" id="ADG76206.1"/>
    </source>
</evidence>
<comment type="similarity">
    <text evidence="2 6">Belongs to the UPF0677 family.</text>
</comment>
<evidence type="ECO:0000256" key="4">
    <source>
        <dbReference type="ARBA" id="ARBA00022679"/>
    </source>
</evidence>
<dbReference type="PANTHER" id="PTHR43619:SF2">
    <property type="entry name" value="S-ADENOSYL-L-METHIONINE-DEPENDENT METHYLTRANSFERASES SUPERFAMILY PROTEIN"/>
    <property type="match status" value="1"/>
</dbReference>
<dbReference type="NCBIfam" id="TIGR00027">
    <property type="entry name" value="mthyl_TIGR00027"/>
    <property type="match status" value="1"/>
</dbReference>
<dbReference type="InterPro" id="IPR029063">
    <property type="entry name" value="SAM-dependent_MTases_sf"/>
</dbReference>
<protein>
    <recommendedName>
        <fullName evidence="6">S-adenosyl-L-methionine-dependent methyltransferase</fullName>
        <ecNumber evidence="6">2.1.1.-</ecNumber>
    </recommendedName>
</protein>
<evidence type="ECO:0000256" key="6">
    <source>
        <dbReference type="RuleBase" id="RU362030"/>
    </source>
</evidence>
<dbReference type="OrthoDB" id="9806164at2"/>
<dbReference type="Pfam" id="PF04072">
    <property type="entry name" value="LCM"/>
    <property type="match status" value="1"/>
</dbReference>
<evidence type="ECO:0000256" key="5">
    <source>
        <dbReference type="ARBA" id="ARBA00022691"/>
    </source>
</evidence>
<dbReference type="HOGENOM" id="CLU_056160_2_0_11"/>
<dbReference type="SUPFAM" id="SSF53335">
    <property type="entry name" value="S-adenosyl-L-methionine-dependent methyltransferases"/>
    <property type="match status" value="1"/>
</dbReference>
<dbReference type="PANTHER" id="PTHR43619">
    <property type="entry name" value="S-ADENOSYL-L-METHIONINE-DEPENDENT METHYLTRANSFERASE YKTD-RELATED"/>
    <property type="match status" value="1"/>
</dbReference>
<proteinExistence type="inferred from homology"/>
<evidence type="ECO:0000313" key="8">
    <source>
        <dbReference type="Proteomes" id="UP000000849"/>
    </source>
</evidence>
<keyword evidence="5 6" id="KW-0949">S-adenosyl-L-methionine</keyword>
<dbReference type="GO" id="GO:0032259">
    <property type="term" value="P:methylation"/>
    <property type="evidence" value="ECO:0007669"/>
    <property type="project" value="UniProtKB-KW"/>
</dbReference>
<dbReference type="GO" id="GO:0008168">
    <property type="term" value="F:methyltransferase activity"/>
    <property type="evidence" value="ECO:0007669"/>
    <property type="project" value="UniProtKB-UniRule"/>
</dbReference>
<dbReference type="AlphaFoldDB" id="D5UC47"/>
<gene>
    <name evidence="7" type="ordered locus">Cfla_3327</name>
</gene>
<keyword evidence="4 7" id="KW-0808">Transferase</keyword>
<dbReference type="EC" id="2.1.1.-" evidence="6"/>
<dbReference type="RefSeq" id="WP_013118535.1">
    <property type="nucleotide sequence ID" value="NC_014151.1"/>
</dbReference>
<evidence type="ECO:0000256" key="2">
    <source>
        <dbReference type="ARBA" id="ARBA00008138"/>
    </source>
</evidence>
<accession>D5UC47</accession>
<comment type="function">
    <text evidence="1 6">Exhibits S-adenosyl-L-methionine-dependent methyltransferase activity.</text>
</comment>
<dbReference type="KEGG" id="cfl:Cfla_3327"/>
<dbReference type="eggNOG" id="COG3315">
    <property type="taxonomic scope" value="Bacteria"/>
</dbReference>
<dbReference type="InterPro" id="IPR011610">
    <property type="entry name" value="SAM_mthyl_Trfase_ML2640-like"/>
</dbReference>